<evidence type="ECO:0000313" key="1">
    <source>
        <dbReference type="EMBL" id="POM67120.1"/>
    </source>
</evidence>
<dbReference type="OrthoDB" id="121736at2759"/>
<gene>
    <name evidence="1" type="ORF">PHPALM_16928</name>
</gene>
<organism evidence="1 2">
    <name type="scientific">Phytophthora palmivora</name>
    <dbReference type="NCBI Taxonomy" id="4796"/>
    <lineage>
        <taxon>Eukaryota</taxon>
        <taxon>Sar</taxon>
        <taxon>Stramenopiles</taxon>
        <taxon>Oomycota</taxon>
        <taxon>Peronosporomycetes</taxon>
        <taxon>Peronosporales</taxon>
        <taxon>Peronosporaceae</taxon>
        <taxon>Phytophthora</taxon>
    </lineage>
</organism>
<dbReference type="AlphaFoldDB" id="A0A2P4XNI5"/>
<dbReference type="EMBL" id="NCKW01009472">
    <property type="protein sequence ID" value="POM67120.1"/>
    <property type="molecule type" value="Genomic_DNA"/>
</dbReference>
<name>A0A2P4XNI5_9STRA</name>
<keyword evidence="2" id="KW-1185">Reference proteome</keyword>
<comment type="caution">
    <text evidence="1">The sequence shown here is derived from an EMBL/GenBank/DDBJ whole genome shotgun (WGS) entry which is preliminary data.</text>
</comment>
<evidence type="ECO:0000313" key="2">
    <source>
        <dbReference type="Proteomes" id="UP000237271"/>
    </source>
</evidence>
<sequence length="87" mass="9389">MDSVVFHVTVVACGSATGFVVPPVFRPPGETGSAITMTESGFMNKVLFASWLPFFTTAVPTSIRRPLLFIMDGCGTPHFRAYRSGCN</sequence>
<accession>A0A2P4XNI5</accession>
<protein>
    <submittedName>
        <fullName evidence="1">Uncharacterized protein</fullName>
    </submittedName>
</protein>
<dbReference type="Proteomes" id="UP000237271">
    <property type="component" value="Unassembled WGS sequence"/>
</dbReference>
<proteinExistence type="predicted"/>
<reference evidence="1 2" key="1">
    <citation type="journal article" date="2017" name="Genome Biol. Evol.">
        <title>Phytophthora megakarya and P. palmivora, closely related causal agents of cacao black pod rot, underwent increases in genome sizes and gene numbers by different mechanisms.</title>
        <authorList>
            <person name="Ali S.S."/>
            <person name="Shao J."/>
            <person name="Lary D.J."/>
            <person name="Kronmiller B."/>
            <person name="Shen D."/>
            <person name="Strem M.D."/>
            <person name="Amoako-Attah I."/>
            <person name="Akrofi A.Y."/>
            <person name="Begoude B.A."/>
            <person name="Ten Hoopen G.M."/>
            <person name="Coulibaly K."/>
            <person name="Kebe B.I."/>
            <person name="Melnick R.L."/>
            <person name="Guiltinan M.J."/>
            <person name="Tyler B.M."/>
            <person name="Meinhardt L.W."/>
            <person name="Bailey B.A."/>
        </authorList>
    </citation>
    <scope>NUCLEOTIDE SEQUENCE [LARGE SCALE GENOMIC DNA]</scope>
    <source>
        <strain evidence="2">sbr112.9</strain>
    </source>
</reference>